<gene>
    <name evidence="2" type="ORF">NGTWS1702_00770</name>
</gene>
<dbReference type="InterPro" id="IPR059050">
    <property type="entry name" value="Rv3660c_N"/>
</dbReference>
<evidence type="ECO:0000313" key="3">
    <source>
        <dbReference type="Proteomes" id="UP001060504"/>
    </source>
</evidence>
<dbReference type="NCBIfam" id="TIGR03815">
    <property type="entry name" value="CpaE_hom_Actino"/>
    <property type="match status" value="1"/>
</dbReference>
<dbReference type="PANTHER" id="PTHR43384:SF11">
    <property type="entry name" value="SEPTUM SITE DETERMINING PROTEIN"/>
    <property type="match status" value="1"/>
</dbReference>
<dbReference type="InterPro" id="IPR027417">
    <property type="entry name" value="P-loop_NTPase"/>
</dbReference>
<protein>
    <submittedName>
        <fullName evidence="2">ATPase AAA</fullName>
    </submittedName>
</protein>
<dbReference type="InterPro" id="IPR050625">
    <property type="entry name" value="ParA/MinD_ATPase"/>
</dbReference>
<evidence type="ECO:0000259" key="1">
    <source>
        <dbReference type="Pfam" id="PF26563"/>
    </source>
</evidence>
<dbReference type="EMBL" id="BPRH01000079">
    <property type="protein sequence ID" value="GJF08247.1"/>
    <property type="molecule type" value="Genomic_DNA"/>
</dbReference>
<dbReference type="SUPFAM" id="SSF52540">
    <property type="entry name" value="P-loop containing nucleoside triphosphate hydrolases"/>
    <property type="match status" value="1"/>
</dbReference>
<comment type="caution">
    <text evidence="2">The sequence shown here is derived from an EMBL/GenBank/DDBJ whole genome shotgun (WGS) entry which is preliminary data.</text>
</comment>
<dbReference type="Proteomes" id="UP001060504">
    <property type="component" value="Unassembled WGS sequence"/>
</dbReference>
<sequence length="372" mass="37656">MTTAAGILAVIDDQALDTDIDRVVAAAGLRVVRTSDPSSHRVWTSAAAILLDTRAARRCADSGMPRRTRVFLVSHADPGPADWEAAVLVGAQRVVTLPAHDGELMAVLSDATEASLASLDGGARGPVVAVLAGRGGAGASVFATALAQEAAESLLIDGDPWGGGLDLVLGSETEPGIRWPDLSAAGGRLTYPALRDALPGRHGVRLLSGGRVPGPSFSDDIGGNAIRPLPLAAVIDAGSRAGVTVVCDVARQPTAAAETALAAADLVVLITTADVRSCAASAAIAPWVSAGNPNIGVLVRGPSPGGLRSIDIARIVGLPVLASMRPQPGIQTGLERGGLRLRRYSPLAGAARKVLGVLSQNPHLGHVTESAA</sequence>
<proteinExistence type="predicted"/>
<name>A0ABQ4V2T2_9MYCO</name>
<reference evidence="2 3" key="1">
    <citation type="submission" date="2021-08" db="EMBL/GenBank/DDBJ databases">
        <title>Draft genome sequence of Mycolicibacterium sp. NGTWS1702 strain.</title>
        <authorList>
            <person name="Matsumoto M."/>
            <person name="Tang B.C.C."/>
            <person name="Machida Y."/>
            <person name="Matoyama H."/>
            <person name="Kishihara T."/>
            <person name="Sato S."/>
            <person name="Kondo I."/>
            <person name="Sano M."/>
            <person name="Kato G."/>
        </authorList>
    </citation>
    <scope>NUCLEOTIDE SEQUENCE [LARGE SCALE GENOMIC DNA]</scope>
    <source>
        <strain evidence="2 3">NGTWSNA01</strain>
    </source>
</reference>
<dbReference type="InterPro" id="IPR022521">
    <property type="entry name" value="Rv3660c"/>
</dbReference>
<dbReference type="PANTHER" id="PTHR43384">
    <property type="entry name" value="SEPTUM SITE-DETERMINING PROTEIN MIND HOMOLOG, CHLOROPLASTIC-RELATED"/>
    <property type="match status" value="1"/>
</dbReference>
<accession>A0ABQ4V2T2</accession>
<organism evidence="2 3">
    <name type="scientific">Mycolicibacterium cyprinidarum</name>
    <dbReference type="NCBI Taxonomy" id="2860311"/>
    <lineage>
        <taxon>Bacteria</taxon>
        <taxon>Bacillati</taxon>
        <taxon>Actinomycetota</taxon>
        <taxon>Actinomycetes</taxon>
        <taxon>Mycobacteriales</taxon>
        <taxon>Mycobacteriaceae</taxon>
        <taxon>Mycolicibacterium</taxon>
    </lineage>
</organism>
<evidence type="ECO:0000313" key="2">
    <source>
        <dbReference type="EMBL" id="GJF08247.1"/>
    </source>
</evidence>
<dbReference type="Gene3D" id="3.40.50.300">
    <property type="entry name" value="P-loop containing nucleotide triphosphate hydrolases"/>
    <property type="match status" value="1"/>
</dbReference>
<dbReference type="Pfam" id="PF26563">
    <property type="entry name" value="Rv3660c_N"/>
    <property type="match status" value="1"/>
</dbReference>
<feature type="domain" description="Rv3660c-like CheY-like N-terminal" evidence="1">
    <location>
        <begin position="10"/>
        <end position="114"/>
    </location>
</feature>
<keyword evidence="3" id="KW-1185">Reference proteome</keyword>